<dbReference type="RefSeq" id="WP_123898016.1">
    <property type="nucleotide sequence ID" value="NZ_RPFJ01000011.1"/>
</dbReference>
<dbReference type="EMBL" id="RPFJ01000011">
    <property type="protein sequence ID" value="RPD96655.1"/>
    <property type="molecule type" value="Genomic_DNA"/>
</dbReference>
<evidence type="ECO:0000313" key="3">
    <source>
        <dbReference type="Proteomes" id="UP000270856"/>
    </source>
</evidence>
<feature type="signal peptide" evidence="1">
    <location>
        <begin position="1"/>
        <end position="20"/>
    </location>
</feature>
<comment type="caution">
    <text evidence="2">The sequence shown here is derived from an EMBL/GenBank/DDBJ whole genome shotgun (WGS) entry which is preliminary data.</text>
</comment>
<dbReference type="Proteomes" id="UP000270856">
    <property type="component" value="Unassembled WGS sequence"/>
</dbReference>
<dbReference type="InterPro" id="IPR021428">
    <property type="entry name" value="DUF3078"/>
</dbReference>
<feature type="chain" id="PRO_5018198419" evidence="1">
    <location>
        <begin position="21"/>
        <end position="458"/>
    </location>
</feature>
<dbReference type="Pfam" id="PF11276">
    <property type="entry name" value="DUF3078"/>
    <property type="match status" value="1"/>
</dbReference>
<name>A0A3N4NM80_9FLAO</name>
<evidence type="ECO:0000313" key="2">
    <source>
        <dbReference type="EMBL" id="RPD96655.1"/>
    </source>
</evidence>
<keyword evidence="3" id="KW-1185">Reference proteome</keyword>
<dbReference type="AlphaFoldDB" id="A0A3N4NM80"/>
<evidence type="ECO:0000256" key="1">
    <source>
        <dbReference type="SAM" id="SignalP"/>
    </source>
</evidence>
<protein>
    <submittedName>
        <fullName evidence="2">DUF3078 domain-containing protein</fullName>
    </submittedName>
</protein>
<proteinExistence type="predicted"/>
<organism evidence="2 3">
    <name type="scientific">Aureibaculum marinum</name>
    <dbReference type="NCBI Taxonomy" id="2487930"/>
    <lineage>
        <taxon>Bacteria</taxon>
        <taxon>Pseudomonadati</taxon>
        <taxon>Bacteroidota</taxon>
        <taxon>Flavobacteriia</taxon>
        <taxon>Flavobacteriales</taxon>
        <taxon>Flavobacteriaceae</taxon>
        <taxon>Aureibaculum</taxon>
    </lineage>
</organism>
<keyword evidence="1" id="KW-0732">Signal</keyword>
<accession>A0A3N4NM80</accession>
<gene>
    <name evidence="2" type="ORF">EGM88_09850</name>
</gene>
<reference evidence="2 3" key="1">
    <citation type="submission" date="2018-11" db="EMBL/GenBank/DDBJ databases">
        <title>Aureibaculum marinum gen. nov., sp. nov., a member of the family Flavobacteriaceae isolated from the Bohai Sea.</title>
        <authorList>
            <person name="Ji X."/>
        </authorList>
    </citation>
    <scope>NUCLEOTIDE SEQUENCE [LARGE SCALE GENOMIC DNA]</scope>
    <source>
        <strain evidence="2 3">BH-SD17</strain>
    </source>
</reference>
<dbReference type="OrthoDB" id="1495718at2"/>
<sequence>MKNKTTLILLALFFSLSVFSQIDSTKIDIINSISNIDSTRTSGSVKKVLDMFLSDTISPVQPRDTIKRFQLNDTLDVVIQLDSVGNYIKIDSVRRLTKLDSLRIKMESLLKPFYTIEFDSLKNDYVFKERYRMTVNHLTNDTIYVPLPKENSYIAPIKNLVIDTLKVVNPIKVTKIRRRKYANDPIWWEKKNSIGLDLSEAAFVNWSAGGNNSISGLLKIDLVRLYKKLHLLWNNELYMRYGLNSQEDRELRKTEDRFEFKSVFGYRRDTVSNWFYSMQFNFKTQFTNGYSYPNTDSPISRMFAPAYIFLGAGSHYEIKQQKFSLYLSPITLKSTLVFDEDLSNSGAFGVEAGRKSRNEFGFLLESEWNKEIAKNVKMSNDLSLYTDYLNNFGNIDIDYDLTFAFKINRFLSASIGGQLIYDDDVKYKEDINNDGTLETLGPRVQFKQSLNIGFLYKF</sequence>